<protein>
    <submittedName>
        <fullName evidence="2">Uncharacterized protein</fullName>
    </submittedName>
</protein>
<evidence type="ECO:0000313" key="2">
    <source>
        <dbReference type="EMBL" id="JAD22684.1"/>
    </source>
</evidence>
<reference evidence="2" key="2">
    <citation type="journal article" date="2015" name="Data Brief">
        <title>Shoot transcriptome of the giant reed, Arundo donax.</title>
        <authorList>
            <person name="Barrero R.A."/>
            <person name="Guerrero F.D."/>
            <person name="Moolhuijzen P."/>
            <person name="Goolsby J.A."/>
            <person name="Tidwell J."/>
            <person name="Bellgard S.E."/>
            <person name="Bellgard M.I."/>
        </authorList>
    </citation>
    <scope>NUCLEOTIDE SEQUENCE</scope>
    <source>
        <tissue evidence="2">Shoot tissue taken approximately 20 cm above the soil surface</tissue>
    </source>
</reference>
<organism evidence="2">
    <name type="scientific">Arundo donax</name>
    <name type="common">Giant reed</name>
    <name type="synonym">Donax arundinaceus</name>
    <dbReference type="NCBI Taxonomy" id="35708"/>
    <lineage>
        <taxon>Eukaryota</taxon>
        <taxon>Viridiplantae</taxon>
        <taxon>Streptophyta</taxon>
        <taxon>Embryophyta</taxon>
        <taxon>Tracheophyta</taxon>
        <taxon>Spermatophyta</taxon>
        <taxon>Magnoliopsida</taxon>
        <taxon>Liliopsida</taxon>
        <taxon>Poales</taxon>
        <taxon>Poaceae</taxon>
        <taxon>PACMAD clade</taxon>
        <taxon>Arundinoideae</taxon>
        <taxon>Arundineae</taxon>
        <taxon>Arundo</taxon>
    </lineage>
</organism>
<name>A0A0A8Y9Y1_ARUDO</name>
<feature type="region of interest" description="Disordered" evidence="1">
    <location>
        <begin position="1"/>
        <end position="37"/>
    </location>
</feature>
<reference evidence="2" key="1">
    <citation type="submission" date="2014-09" db="EMBL/GenBank/DDBJ databases">
        <authorList>
            <person name="Magalhaes I.L.F."/>
            <person name="Oliveira U."/>
            <person name="Santos F.R."/>
            <person name="Vidigal T.H.D.A."/>
            <person name="Brescovit A.D."/>
            <person name="Santos A.J."/>
        </authorList>
    </citation>
    <scope>NUCLEOTIDE SEQUENCE</scope>
    <source>
        <tissue evidence="2">Shoot tissue taken approximately 20 cm above the soil surface</tissue>
    </source>
</reference>
<dbReference type="AlphaFoldDB" id="A0A0A8Y9Y1"/>
<dbReference type="EMBL" id="GBRH01275211">
    <property type="protein sequence ID" value="JAD22684.1"/>
    <property type="molecule type" value="Transcribed_RNA"/>
</dbReference>
<sequence>MVRTVSPMISGGNRLTRTPYPSGISLASTTNHQGLKT</sequence>
<evidence type="ECO:0000256" key="1">
    <source>
        <dbReference type="SAM" id="MobiDB-lite"/>
    </source>
</evidence>
<accession>A0A0A8Y9Y1</accession>
<proteinExistence type="predicted"/>
<feature type="compositionally biased region" description="Polar residues" evidence="1">
    <location>
        <begin position="25"/>
        <end position="37"/>
    </location>
</feature>